<evidence type="ECO:0000313" key="3">
    <source>
        <dbReference type="Proteomes" id="UP001189429"/>
    </source>
</evidence>
<sequence length="59" mass="6826">MGRVPRGAGFSEQQAASARTTARFFEKERMYRGVTFDMQRMQQKQREGVTYPDKPPGKQ</sequence>
<comment type="caution">
    <text evidence="2">The sequence shown here is derived from an EMBL/GenBank/DDBJ whole genome shotgun (WGS) entry which is preliminary data.</text>
</comment>
<evidence type="ECO:0000256" key="1">
    <source>
        <dbReference type="SAM" id="MobiDB-lite"/>
    </source>
</evidence>
<name>A0ABN9S1G1_9DINO</name>
<feature type="compositionally biased region" description="Polar residues" evidence="1">
    <location>
        <begin position="11"/>
        <end position="20"/>
    </location>
</feature>
<proteinExistence type="predicted"/>
<keyword evidence="3" id="KW-1185">Reference proteome</keyword>
<evidence type="ECO:0000313" key="2">
    <source>
        <dbReference type="EMBL" id="CAK0825557.1"/>
    </source>
</evidence>
<feature type="region of interest" description="Disordered" evidence="1">
    <location>
        <begin position="36"/>
        <end position="59"/>
    </location>
</feature>
<reference evidence="2" key="1">
    <citation type="submission" date="2023-10" db="EMBL/GenBank/DDBJ databases">
        <authorList>
            <person name="Chen Y."/>
            <person name="Shah S."/>
            <person name="Dougan E. K."/>
            <person name="Thang M."/>
            <person name="Chan C."/>
        </authorList>
    </citation>
    <scope>NUCLEOTIDE SEQUENCE [LARGE SCALE GENOMIC DNA]</scope>
</reference>
<dbReference type="EMBL" id="CAUYUJ010008991">
    <property type="protein sequence ID" value="CAK0825557.1"/>
    <property type="molecule type" value="Genomic_DNA"/>
</dbReference>
<dbReference type="Proteomes" id="UP001189429">
    <property type="component" value="Unassembled WGS sequence"/>
</dbReference>
<gene>
    <name evidence="2" type="ORF">PCOR1329_LOCUS25655</name>
</gene>
<feature type="region of interest" description="Disordered" evidence="1">
    <location>
        <begin position="1"/>
        <end position="21"/>
    </location>
</feature>
<protein>
    <submittedName>
        <fullName evidence="2">Uncharacterized protein</fullName>
    </submittedName>
</protein>
<accession>A0ABN9S1G1</accession>
<organism evidence="2 3">
    <name type="scientific">Prorocentrum cordatum</name>
    <dbReference type="NCBI Taxonomy" id="2364126"/>
    <lineage>
        <taxon>Eukaryota</taxon>
        <taxon>Sar</taxon>
        <taxon>Alveolata</taxon>
        <taxon>Dinophyceae</taxon>
        <taxon>Prorocentrales</taxon>
        <taxon>Prorocentraceae</taxon>
        <taxon>Prorocentrum</taxon>
    </lineage>
</organism>